<keyword evidence="7 12" id="KW-0560">Oxidoreductase</keyword>
<evidence type="ECO:0000313" key="17">
    <source>
        <dbReference type="Proteomes" id="UP000279173"/>
    </source>
</evidence>
<keyword evidence="9 12" id="KW-0275">Fatty acid biosynthesis</keyword>
<comment type="subunit">
    <text evidence="12">Homotetramer.</text>
</comment>
<dbReference type="NCBIfam" id="NF004197">
    <property type="entry name" value="PRK05653.1-1"/>
    <property type="match status" value="1"/>
</dbReference>
<dbReference type="PANTHER" id="PTHR42879:SF2">
    <property type="entry name" value="3-OXOACYL-[ACYL-CARRIER-PROTEIN] REDUCTASE FABG"/>
    <property type="match status" value="1"/>
</dbReference>
<feature type="binding site" evidence="11">
    <location>
        <position position="89"/>
    </location>
    <ligand>
        <name>NADP(+)</name>
        <dbReference type="ChEBI" id="CHEBI:58349"/>
    </ligand>
</feature>
<feature type="domain" description="Ketoreductase" evidence="13">
    <location>
        <begin position="6"/>
        <end position="185"/>
    </location>
</feature>
<dbReference type="InterPro" id="IPR057326">
    <property type="entry name" value="KR_dom"/>
</dbReference>
<dbReference type="Proteomes" id="UP000050557">
    <property type="component" value="Unassembled WGS sequence"/>
</dbReference>
<comment type="pathway">
    <text evidence="2 12">Lipid metabolism; fatty acid biosynthesis.</text>
</comment>
<comment type="catalytic activity">
    <reaction evidence="12">
        <text>a (3R)-hydroxyacyl-[ACP] + NADP(+) = a 3-oxoacyl-[ACP] + NADPH + H(+)</text>
        <dbReference type="Rhea" id="RHEA:17397"/>
        <dbReference type="Rhea" id="RHEA-COMP:9916"/>
        <dbReference type="Rhea" id="RHEA-COMP:9945"/>
        <dbReference type="ChEBI" id="CHEBI:15378"/>
        <dbReference type="ChEBI" id="CHEBI:57783"/>
        <dbReference type="ChEBI" id="CHEBI:58349"/>
        <dbReference type="ChEBI" id="CHEBI:78776"/>
        <dbReference type="ChEBI" id="CHEBI:78827"/>
        <dbReference type="EC" id="1.1.1.100"/>
    </reaction>
</comment>
<evidence type="ECO:0000313" key="14">
    <source>
        <dbReference type="EMBL" id="KPX48911.1"/>
    </source>
</evidence>
<dbReference type="EMBL" id="RBUT01000061">
    <property type="protein sequence ID" value="RMV49805.1"/>
    <property type="molecule type" value="Genomic_DNA"/>
</dbReference>
<dbReference type="GeneID" id="96217998"/>
<evidence type="ECO:0000256" key="5">
    <source>
        <dbReference type="ARBA" id="ARBA00022832"/>
    </source>
</evidence>
<sequence>MSLQGKVALVTGASRGIGQAIALELGRNGAVVVGTATSESGAERISATLKENGIEGFGLMLNVCDADSVNSVLSTIQERVGAPLILVNNAGITRDNLMMRMKDDEWSDVIDTNLNSLFRLSKGVLRGMTKARWGRIISIGSVVGAMGNAGQVNYAAAKAGLEGFGRALAREVGSRAVTVNSVTPGFIDTDMTRELPEAQRESLITQIPLGRLGQAEEIAHVVAFLASEGAGYVTGATIPVNGGMYMS</sequence>
<keyword evidence="4 12" id="KW-0444">Lipid biosynthesis</keyword>
<dbReference type="EMBL" id="LJQM01000035">
    <property type="protein sequence ID" value="KPX48911.1"/>
    <property type="molecule type" value="Genomic_DNA"/>
</dbReference>
<dbReference type="InterPro" id="IPR050259">
    <property type="entry name" value="SDR"/>
</dbReference>
<organism evidence="14 16">
    <name type="scientific">Pseudomonas syringae pv. helianthi</name>
    <dbReference type="NCBI Taxonomy" id="251654"/>
    <lineage>
        <taxon>Bacteria</taxon>
        <taxon>Pseudomonadati</taxon>
        <taxon>Pseudomonadota</taxon>
        <taxon>Gammaproteobacteria</taxon>
        <taxon>Pseudomonadales</taxon>
        <taxon>Pseudomonadaceae</taxon>
        <taxon>Pseudomonas</taxon>
    </lineage>
</organism>
<evidence type="ECO:0000256" key="4">
    <source>
        <dbReference type="ARBA" id="ARBA00022516"/>
    </source>
</evidence>
<feature type="binding site" evidence="11">
    <location>
        <begin position="154"/>
        <end position="158"/>
    </location>
    <ligand>
        <name>NADP(+)</name>
        <dbReference type="ChEBI" id="CHEBI:58349"/>
    </ligand>
</feature>
<dbReference type="NCBIfam" id="TIGR01830">
    <property type="entry name" value="3oxo_ACP_reduc"/>
    <property type="match status" value="1"/>
</dbReference>
<gene>
    <name evidence="14" type="ORF">ALO68_02625</name>
    <name evidence="15" type="ORF">ALP10_00562</name>
</gene>
<evidence type="ECO:0000256" key="7">
    <source>
        <dbReference type="ARBA" id="ARBA00023002"/>
    </source>
</evidence>
<dbReference type="Gene3D" id="3.40.50.720">
    <property type="entry name" value="NAD(P)-binding Rossmann-like Domain"/>
    <property type="match status" value="1"/>
</dbReference>
<dbReference type="PANTHER" id="PTHR42879">
    <property type="entry name" value="3-OXOACYL-(ACYL-CARRIER-PROTEIN) REDUCTASE"/>
    <property type="match status" value="1"/>
</dbReference>
<feature type="binding site" evidence="11">
    <location>
        <begin position="12"/>
        <end position="15"/>
    </location>
    <ligand>
        <name>NADP(+)</name>
        <dbReference type="ChEBI" id="CHEBI:58349"/>
    </ligand>
</feature>
<feature type="binding site" evidence="11">
    <location>
        <position position="37"/>
    </location>
    <ligand>
        <name>NADP(+)</name>
        <dbReference type="ChEBI" id="CHEBI:58349"/>
    </ligand>
</feature>
<keyword evidence="8 12" id="KW-0443">Lipid metabolism</keyword>
<dbReference type="InterPro" id="IPR036291">
    <property type="entry name" value="NAD(P)-bd_dom_sf"/>
</dbReference>
<dbReference type="SMART" id="SM00822">
    <property type="entry name" value="PKS_KR"/>
    <property type="match status" value="1"/>
</dbReference>
<keyword evidence="6 11" id="KW-0521">NADP</keyword>
<dbReference type="InterPro" id="IPR020904">
    <property type="entry name" value="Sc_DH/Rdtase_CS"/>
</dbReference>
<evidence type="ECO:0000256" key="11">
    <source>
        <dbReference type="PIRSR" id="PIRSR611284-2"/>
    </source>
</evidence>
<dbReference type="GO" id="GO:0030497">
    <property type="term" value="P:fatty acid elongation"/>
    <property type="evidence" value="ECO:0007669"/>
    <property type="project" value="UniProtKB-ARBA"/>
</dbReference>
<dbReference type="SUPFAM" id="SSF51735">
    <property type="entry name" value="NAD(P)-binding Rossmann-fold domains"/>
    <property type="match status" value="1"/>
</dbReference>
<comment type="function">
    <text evidence="1 12">Catalyzes the NADPH-dependent reduction of beta-ketoacyl-ACP substrates to beta-hydroxyacyl-ACP products, the first reductive step in the elongation cycle of fatty acid biosynthesis.</text>
</comment>
<feature type="binding site" evidence="11">
    <location>
        <position position="187"/>
    </location>
    <ligand>
        <name>NADP(+)</name>
        <dbReference type="ChEBI" id="CHEBI:58349"/>
    </ligand>
</feature>
<dbReference type="PROSITE" id="PS00061">
    <property type="entry name" value="ADH_SHORT"/>
    <property type="match status" value="1"/>
</dbReference>
<evidence type="ECO:0000259" key="13">
    <source>
        <dbReference type="SMART" id="SM00822"/>
    </source>
</evidence>
<dbReference type="UniPathway" id="UPA00094"/>
<dbReference type="AlphaFoldDB" id="A0A0N8RPN8"/>
<dbReference type="Proteomes" id="UP000279173">
    <property type="component" value="Unassembled WGS sequence"/>
</dbReference>
<evidence type="ECO:0000256" key="2">
    <source>
        <dbReference type="ARBA" id="ARBA00005194"/>
    </source>
</evidence>
<evidence type="ECO:0000313" key="15">
    <source>
        <dbReference type="EMBL" id="RMV49805.1"/>
    </source>
</evidence>
<dbReference type="Pfam" id="PF13561">
    <property type="entry name" value="adh_short_C2"/>
    <property type="match status" value="1"/>
</dbReference>
<evidence type="ECO:0000256" key="9">
    <source>
        <dbReference type="ARBA" id="ARBA00023160"/>
    </source>
</evidence>
<dbReference type="FunFam" id="3.40.50.720:FF:000037">
    <property type="entry name" value="3-oxoacyl-[acyl-carrier-protein] reductase FabG"/>
    <property type="match status" value="1"/>
</dbReference>
<feature type="active site" description="Proton acceptor" evidence="10">
    <location>
        <position position="154"/>
    </location>
</feature>
<comment type="caution">
    <text evidence="14">The sequence shown here is derived from an EMBL/GenBank/DDBJ whole genome shotgun (WGS) entry which is preliminary data.</text>
</comment>
<dbReference type="GO" id="GO:0004316">
    <property type="term" value="F:3-oxoacyl-[acyl-carrier-protein] reductase (NADPH) activity"/>
    <property type="evidence" value="ECO:0007669"/>
    <property type="project" value="UniProtKB-UniRule"/>
</dbReference>
<feature type="binding site" evidence="11">
    <location>
        <begin position="62"/>
        <end position="63"/>
    </location>
    <ligand>
        <name>NADP(+)</name>
        <dbReference type="ChEBI" id="CHEBI:58349"/>
    </ligand>
</feature>
<accession>A0A0N8RPN8</accession>
<evidence type="ECO:0000313" key="16">
    <source>
        <dbReference type="Proteomes" id="UP000050557"/>
    </source>
</evidence>
<dbReference type="GO" id="GO:0051287">
    <property type="term" value="F:NAD binding"/>
    <property type="evidence" value="ECO:0007669"/>
    <property type="project" value="UniProtKB-UniRule"/>
</dbReference>
<protein>
    <recommendedName>
        <fullName evidence="12">3-oxoacyl-[acyl-carrier-protein] reductase</fullName>
        <ecNumber evidence="12">1.1.1.100</ecNumber>
    </recommendedName>
</protein>
<dbReference type="RefSeq" id="WP_054984643.1">
    <property type="nucleotide sequence ID" value="NZ_CP092918.1"/>
</dbReference>
<evidence type="ECO:0000256" key="12">
    <source>
        <dbReference type="RuleBase" id="RU366074"/>
    </source>
</evidence>
<dbReference type="PRINTS" id="PR00080">
    <property type="entry name" value="SDRFAMILY"/>
</dbReference>
<keyword evidence="5 12" id="KW-0276">Fatty acid metabolism</keyword>
<dbReference type="NCBIfam" id="NF009466">
    <property type="entry name" value="PRK12826.1-2"/>
    <property type="match status" value="1"/>
</dbReference>
<dbReference type="PRINTS" id="PR00081">
    <property type="entry name" value="GDHRDH"/>
</dbReference>
<dbReference type="InterPro" id="IPR011284">
    <property type="entry name" value="3oxo_ACP_reduc"/>
</dbReference>
<dbReference type="CDD" id="cd05333">
    <property type="entry name" value="BKR_SDR_c"/>
    <property type="match status" value="1"/>
</dbReference>
<comment type="similarity">
    <text evidence="3 12">Belongs to the short-chain dehydrogenases/reductases (SDR) family.</text>
</comment>
<proteinExistence type="inferred from homology"/>
<dbReference type="EC" id="1.1.1.100" evidence="12"/>
<evidence type="ECO:0000256" key="6">
    <source>
        <dbReference type="ARBA" id="ARBA00022857"/>
    </source>
</evidence>
<evidence type="ECO:0000256" key="8">
    <source>
        <dbReference type="ARBA" id="ARBA00023098"/>
    </source>
</evidence>
<dbReference type="InterPro" id="IPR002347">
    <property type="entry name" value="SDR_fam"/>
</dbReference>
<reference evidence="15 17" key="2">
    <citation type="submission" date="2018-08" db="EMBL/GenBank/DDBJ databases">
        <title>Recombination of ecologically and evolutionarily significant loci maintains genetic cohesion in the Pseudomonas syringae species complex.</title>
        <authorList>
            <person name="Dillon M."/>
            <person name="Thakur S."/>
            <person name="Almeida R.N.D."/>
            <person name="Weir B.S."/>
            <person name="Guttman D.S."/>
        </authorList>
    </citation>
    <scope>NUCLEOTIDE SEQUENCE [LARGE SCALE GENOMIC DNA]</scope>
    <source>
        <strain evidence="15 17">ICMP 3263</strain>
    </source>
</reference>
<name>A0A0N8RPN8_9PSED</name>
<reference evidence="14 16" key="1">
    <citation type="submission" date="2015-09" db="EMBL/GenBank/DDBJ databases">
        <title>Genome announcement of multiple Pseudomonas syringae strains.</title>
        <authorList>
            <person name="Thakur S."/>
            <person name="Wang P.W."/>
            <person name="Gong Y."/>
            <person name="Weir B.S."/>
            <person name="Guttman D.S."/>
        </authorList>
    </citation>
    <scope>NUCLEOTIDE SEQUENCE [LARGE SCALE GENOMIC DNA]</scope>
    <source>
        <strain evidence="14 16">ICMP4531</strain>
    </source>
</reference>
<evidence type="ECO:0000256" key="10">
    <source>
        <dbReference type="PIRSR" id="PIRSR611284-1"/>
    </source>
</evidence>
<dbReference type="PATRIC" id="fig|251654.3.peg.3532"/>
<evidence type="ECO:0000256" key="1">
    <source>
        <dbReference type="ARBA" id="ARBA00002607"/>
    </source>
</evidence>
<evidence type="ECO:0000256" key="3">
    <source>
        <dbReference type="ARBA" id="ARBA00006484"/>
    </source>
</evidence>